<keyword evidence="2" id="KW-0805">Transcription regulation</keyword>
<evidence type="ECO:0000256" key="2">
    <source>
        <dbReference type="ARBA" id="ARBA00023015"/>
    </source>
</evidence>
<sequence>MYDWNDLKFLLAIARSGSTLSAAKALGVNQTTVARRAEALEEALGIQLFERRPGGYRLTVRGQELVAMAEAVEADATHIADSAASWRRQISGTVRVTTTELVATAILAPLIWQLSATHPGLTVELIAGDRRLDLQRNEVDVAIRVGSNPGEPSLIQKHLGESVWGVFAARSYVDRHGVPGGDLAGHAIIGGGGDLATLAPLNWLVAHAAGARIAMRCNSVPNLIAAVKSGAGIGPLPFMATDDTLIRCFDQEWRSDIWLLYHETQRATPHIRAFLDAFTAHFATLRGRVDGTAFAGSAPIGAVESPTKPSPTTVLPQT</sequence>
<comment type="similarity">
    <text evidence="1">Belongs to the LysR transcriptional regulatory family.</text>
</comment>
<evidence type="ECO:0000256" key="4">
    <source>
        <dbReference type="ARBA" id="ARBA00023163"/>
    </source>
</evidence>
<keyword evidence="7" id="KW-1185">Reference proteome</keyword>
<name>A0AA41UBR1_9HYPH</name>
<gene>
    <name evidence="6" type="ORF">ML536_12350</name>
</gene>
<keyword evidence="4" id="KW-0804">Transcription</keyword>
<dbReference type="InterPro" id="IPR005119">
    <property type="entry name" value="LysR_subst-bd"/>
</dbReference>
<dbReference type="GO" id="GO:0043565">
    <property type="term" value="F:sequence-specific DNA binding"/>
    <property type="evidence" value="ECO:0007669"/>
    <property type="project" value="TreeGrafter"/>
</dbReference>
<comment type="caution">
    <text evidence="6">The sequence shown here is derived from an EMBL/GenBank/DDBJ whole genome shotgun (WGS) entry which is preliminary data.</text>
</comment>
<dbReference type="Gene3D" id="1.10.10.10">
    <property type="entry name" value="Winged helix-like DNA-binding domain superfamily/Winged helix DNA-binding domain"/>
    <property type="match status" value="1"/>
</dbReference>
<dbReference type="GO" id="GO:0006351">
    <property type="term" value="P:DNA-templated transcription"/>
    <property type="evidence" value="ECO:0007669"/>
    <property type="project" value="TreeGrafter"/>
</dbReference>
<accession>A0AA41UBR1</accession>
<evidence type="ECO:0000256" key="3">
    <source>
        <dbReference type="ARBA" id="ARBA00023125"/>
    </source>
</evidence>
<evidence type="ECO:0000256" key="1">
    <source>
        <dbReference type="ARBA" id="ARBA00009437"/>
    </source>
</evidence>
<dbReference type="EMBL" id="JALAZD010000001">
    <property type="protein sequence ID" value="MCI0127615.1"/>
    <property type="molecule type" value="Genomic_DNA"/>
</dbReference>
<dbReference type="SUPFAM" id="SSF53850">
    <property type="entry name" value="Periplasmic binding protein-like II"/>
    <property type="match status" value="1"/>
</dbReference>
<organism evidence="6 7">
    <name type="scientific">Paradevosia shaoguanensis</name>
    <dbReference type="NCBI Taxonomy" id="1335043"/>
    <lineage>
        <taxon>Bacteria</taxon>
        <taxon>Pseudomonadati</taxon>
        <taxon>Pseudomonadota</taxon>
        <taxon>Alphaproteobacteria</taxon>
        <taxon>Hyphomicrobiales</taxon>
        <taxon>Devosiaceae</taxon>
        <taxon>Paradevosia</taxon>
    </lineage>
</organism>
<dbReference type="PANTHER" id="PTHR30537">
    <property type="entry name" value="HTH-TYPE TRANSCRIPTIONAL REGULATOR"/>
    <property type="match status" value="1"/>
</dbReference>
<dbReference type="RefSeq" id="WP_281736049.1">
    <property type="nucleotide sequence ID" value="NZ_JAKETQ010000001.1"/>
</dbReference>
<dbReference type="InterPro" id="IPR036390">
    <property type="entry name" value="WH_DNA-bd_sf"/>
</dbReference>
<evidence type="ECO:0000313" key="6">
    <source>
        <dbReference type="EMBL" id="MCI0127615.1"/>
    </source>
</evidence>
<dbReference type="GO" id="GO:0003700">
    <property type="term" value="F:DNA-binding transcription factor activity"/>
    <property type="evidence" value="ECO:0007669"/>
    <property type="project" value="InterPro"/>
</dbReference>
<dbReference type="Pfam" id="PF03466">
    <property type="entry name" value="LysR_substrate"/>
    <property type="match status" value="1"/>
</dbReference>
<protein>
    <submittedName>
        <fullName evidence="6">LysR family transcriptional regulator</fullName>
    </submittedName>
</protein>
<dbReference type="Pfam" id="PF00126">
    <property type="entry name" value="HTH_1"/>
    <property type="match status" value="1"/>
</dbReference>
<evidence type="ECO:0000259" key="5">
    <source>
        <dbReference type="PROSITE" id="PS50931"/>
    </source>
</evidence>
<dbReference type="InterPro" id="IPR000847">
    <property type="entry name" value="LysR_HTH_N"/>
</dbReference>
<dbReference type="PROSITE" id="PS50931">
    <property type="entry name" value="HTH_LYSR"/>
    <property type="match status" value="1"/>
</dbReference>
<dbReference type="InterPro" id="IPR058163">
    <property type="entry name" value="LysR-type_TF_proteobact-type"/>
</dbReference>
<dbReference type="Gene3D" id="3.40.190.290">
    <property type="match status" value="1"/>
</dbReference>
<feature type="domain" description="HTH lysR-type" evidence="5">
    <location>
        <begin position="1"/>
        <end position="59"/>
    </location>
</feature>
<keyword evidence="3" id="KW-0238">DNA-binding</keyword>
<dbReference type="PANTHER" id="PTHR30537:SF3">
    <property type="entry name" value="TRANSCRIPTIONAL REGULATORY PROTEIN"/>
    <property type="match status" value="1"/>
</dbReference>
<reference evidence="6" key="1">
    <citation type="submission" date="2022-03" db="EMBL/GenBank/DDBJ databases">
        <title>The complete genome sequence of a Methyloterrigena soli.</title>
        <authorList>
            <person name="Zi Z."/>
        </authorList>
    </citation>
    <scope>NUCLEOTIDE SEQUENCE</scope>
    <source>
        <strain evidence="6">M48</strain>
    </source>
</reference>
<dbReference type="Proteomes" id="UP001156140">
    <property type="component" value="Unassembled WGS sequence"/>
</dbReference>
<proteinExistence type="inferred from homology"/>
<dbReference type="SUPFAM" id="SSF46785">
    <property type="entry name" value="Winged helix' DNA-binding domain"/>
    <property type="match status" value="1"/>
</dbReference>
<dbReference type="AlphaFoldDB" id="A0AA41UBR1"/>
<evidence type="ECO:0000313" key="7">
    <source>
        <dbReference type="Proteomes" id="UP001156140"/>
    </source>
</evidence>
<dbReference type="InterPro" id="IPR036388">
    <property type="entry name" value="WH-like_DNA-bd_sf"/>
</dbReference>